<proteinExistence type="inferred from homology"/>
<dbReference type="GO" id="GO:0006635">
    <property type="term" value="P:fatty acid beta-oxidation"/>
    <property type="evidence" value="ECO:0007669"/>
    <property type="project" value="TreeGrafter"/>
</dbReference>
<sequence length="264" mass="28286">MYNLMAKSDPFISDDQTMCSLEKRGPIFVLTLTGDGDHRLGPDVIAAIRVALATARKEALSTPDGAALVTTAQGRFFSNGFDLGWANAAGSPSAARARLESMVSLFAPVVADLLTLPMPTIAAITGHAAAAGFALAMSHDHVLMREDRGVVYMSEMDLGLPFPEYFMVLMRSKIVDPRTLRDVALGAMKIGGKEAKERGIVDRVYPGPEETLEAAMKLGEQLAGRGWVGTVYAETRRAAFPELCKAVVGVDDEEKEKVIAASKL</sequence>
<dbReference type="CDD" id="cd06558">
    <property type="entry name" value="crotonase-like"/>
    <property type="match status" value="1"/>
</dbReference>
<comment type="pathway">
    <text evidence="3">Lipid metabolism; fatty acid beta-oxidation.</text>
</comment>
<dbReference type="InterPro" id="IPR001753">
    <property type="entry name" value="Enoyl-CoA_hydra/iso"/>
</dbReference>
<evidence type="ECO:0000313" key="8">
    <source>
        <dbReference type="RefSeq" id="XP_039116348.1"/>
    </source>
</evidence>
<gene>
    <name evidence="8" type="primary">LOC120251770</name>
</gene>
<dbReference type="FunFam" id="3.90.226.10:FF:000049">
    <property type="entry name" value="Enoyl-CoA delta isomerase 3"/>
    <property type="match status" value="1"/>
</dbReference>
<evidence type="ECO:0000256" key="2">
    <source>
        <dbReference type="ARBA" id="ARBA00000765"/>
    </source>
</evidence>
<dbReference type="InterPro" id="IPR029045">
    <property type="entry name" value="ClpP/crotonase-like_dom_sf"/>
</dbReference>
<keyword evidence="6" id="KW-0443">Lipid metabolism</keyword>
<evidence type="ECO:0000256" key="4">
    <source>
        <dbReference type="ARBA" id="ARBA00005254"/>
    </source>
</evidence>
<dbReference type="AlphaFoldDB" id="A0AB40AN17"/>
<dbReference type="Gene3D" id="3.90.226.10">
    <property type="entry name" value="2-enoyl-CoA Hydratase, Chain A, domain 1"/>
    <property type="match status" value="1"/>
</dbReference>
<dbReference type="SUPFAM" id="SSF52096">
    <property type="entry name" value="ClpP/crotonase"/>
    <property type="match status" value="1"/>
</dbReference>
<dbReference type="GO" id="GO:0005777">
    <property type="term" value="C:peroxisome"/>
    <property type="evidence" value="ECO:0007669"/>
    <property type="project" value="TreeGrafter"/>
</dbReference>
<dbReference type="GO" id="GO:0004165">
    <property type="term" value="F:delta(3)-delta(2)-enoyl-CoA isomerase activity"/>
    <property type="evidence" value="ECO:0007669"/>
    <property type="project" value="UniProtKB-EC"/>
</dbReference>
<dbReference type="Pfam" id="PF00378">
    <property type="entry name" value="ECH_1"/>
    <property type="match status" value="1"/>
</dbReference>
<comment type="catalytic activity">
    <reaction evidence="2">
        <text>a (3E)-enoyl-CoA = a 4-saturated (2E)-enoyl-CoA</text>
        <dbReference type="Rhea" id="RHEA:45228"/>
        <dbReference type="ChEBI" id="CHEBI:58521"/>
        <dbReference type="ChEBI" id="CHEBI:85097"/>
        <dbReference type="EC" id="5.3.3.8"/>
    </reaction>
</comment>
<evidence type="ECO:0000256" key="6">
    <source>
        <dbReference type="ARBA" id="ARBA00023098"/>
    </source>
</evidence>
<dbReference type="RefSeq" id="XP_039116348.1">
    <property type="nucleotide sequence ID" value="XM_039260414.1"/>
</dbReference>
<comment type="similarity">
    <text evidence="4">Belongs to the enoyl-CoA hydratase/isomerase family.</text>
</comment>
<dbReference type="Proteomes" id="UP001515500">
    <property type="component" value="Chromosome 20"/>
</dbReference>
<evidence type="ECO:0000256" key="3">
    <source>
        <dbReference type="ARBA" id="ARBA00005005"/>
    </source>
</evidence>
<evidence type="ECO:0000256" key="1">
    <source>
        <dbReference type="ARBA" id="ARBA00000452"/>
    </source>
</evidence>
<evidence type="ECO:0000256" key="5">
    <source>
        <dbReference type="ARBA" id="ARBA00012064"/>
    </source>
</evidence>
<dbReference type="PANTHER" id="PTHR11941:SF75">
    <property type="entry name" value="ENOYL-COA HYDRATASE_ISOMERASE FAMILY PROTEIN"/>
    <property type="match status" value="1"/>
</dbReference>
<reference evidence="8" key="1">
    <citation type="submission" date="2025-08" db="UniProtKB">
        <authorList>
            <consortium name="RefSeq"/>
        </authorList>
    </citation>
    <scope>IDENTIFICATION</scope>
</reference>
<keyword evidence="7" id="KW-1185">Reference proteome</keyword>
<dbReference type="GeneID" id="120251770"/>
<name>A0AB40AN17_DIOCR</name>
<comment type="catalytic activity">
    <reaction evidence="1">
        <text>a (3Z)-enoyl-CoA = a 4-saturated (2E)-enoyl-CoA</text>
        <dbReference type="Rhea" id="RHEA:45900"/>
        <dbReference type="ChEBI" id="CHEBI:85097"/>
        <dbReference type="ChEBI" id="CHEBI:85489"/>
        <dbReference type="EC" id="5.3.3.8"/>
    </reaction>
</comment>
<dbReference type="EC" id="5.3.3.8" evidence="5"/>
<organism evidence="7 8">
    <name type="scientific">Dioscorea cayennensis subsp. rotundata</name>
    <name type="common">White Guinea yam</name>
    <name type="synonym">Dioscorea rotundata</name>
    <dbReference type="NCBI Taxonomy" id="55577"/>
    <lineage>
        <taxon>Eukaryota</taxon>
        <taxon>Viridiplantae</taxon>
        <taxon>Streptophyta</taxon>
        <taxon>Embryophyta</taxon>
        <taxon>Tracheophyta</taxon>
        <taxon>Spermatophyta</taxon>
        <taxon>Magnoliopsida</taxon>
        <taxon>Liliopsida</taxon>
        <taxon>Dioscoreales</taxon>
        <taxon>Dioscoreaceae</taxon>
        <taxon>Dioscorea</taxon>
    </lineage>
</organism>
<evidence type="ECO:0000313" key="7">
    <source>
        <dbReference type="Proteomes" id="UP001515500"/>
    </source>
</evidence>
<accession>A0AB40AN17</accession>
<protein>
    <recommendedName>
        <fullName evidence="5">Delta(3)-Delta(2)-enoyl-CoA isomerase</fullName>
        <ecNumber evidence="5">5.3.3.8</ecNumber>
    </recommendedName>
</protein>
<dbReference type="PANTHER" id="PTHR11941">
    <property type="entry name" value="ENOYL-COA HYDRATASE-RELATED"/>
    <property type="match status" value="1"/>
</dbReference>